<dbReference type="EMBL" id="AP035768">
    <property type="protein sequence ID" value="BFO14143.1"/>
    <property type="molecule type" value="Genomic_DNA"/>
</dbReference>
<protein>
    <submittedName>
        <fullName evidence="1">Uncharacterized protein</fullName>
    </submittedName>
</protein>
<dbReference type="AlphaFoldDB" id="A0AAT9H9U4"/>
<reference evidence="1" key="2">
    <citation type="submission" date="2024-07" db="EMBL/GenBank/DDBJ databases">
        <title>Streptomyces haneummycinica sp. nov., a new antibiotic-producing actinobacterium isolated from marine sediment.</title>
        <authorList>
            <person name="Uemura M."/>
            <person name="Hamada M."/>
            <person name="Hirano S."/>
            <person name="Kobayashi K."/>
            <person name="Ohshiro T."/>
            <person name="Kobayashi T."/>
            <person name="Terahara T."/>
        </authorList>
    </citation>
    <scope>NUCLEOTIDE SEQUENCE</scope>
    <source>
        <strain evidence="1">KM77-8</strain>
    </source>
</reference>
<accession>A0AAT9H9U4</accession>
<proteinExistence type="predicted"/>
<organism evidence="1">
    <name type="scientific">Streptomyces haneummycinicus</name>
    <dbReference type="NCBI Taxonomy" id="3074435"/>
    <lineage>
        <taxon>Bacteria</taxon>
        <taxon>Bacillati</taxon>
        <taxon>Actinomycetota</taxon>
        <taxon>Actinomycetes</taxon>
        <taxon>Kitasatosporales</taxon>
        <taxon>Streptomycetaceae</taxon>
        <taxon>Streptomyces</taxon>
    </lineage>
</organism>
<gene>
    <name evidence="1" type="ORF">SHKM778_05310</name>
</gene>
<reference evidence="1" key="1">
    <citation type="submission" date="2024-06" db="EMBL/GenBank/DDBJ databases">
        <authorList>
            <consortium name="consrtm"/>
            <person name="Uemura M."/>
            <person name="Terahara T."/>
        </authorList>
    </citation>
    <scope>NUCLEOTIDE SEQUENCE</scope>
    <source>
        <strain evidence="1">KM77-8</strain>
    </source>
</reference>
<sequence>MERARPAALGKDFLLWTALTLPAVGADRVGLNEPYPLWQQLTGPAVLAAATALARRRPWPPSG</sequence>
<evidence type="ECO:0000313" key="1">
    <source>
        <dbReference type="EMBL" id="BFO14143.1"/>
    </source>
</evidence>
<name>A0AAT9H9U4_9ACTN</name>